<comment type="caution">
    <text evidence="2">The sequence shown here is derived from an EMBL/GenBank/DDBJ whole genome shotgun (WGS) entry which is preliminary data.</text>
</comment>
<organism evidence="2 3">
    <name type="scientific">Agaribacillus aureus</name>
    <dbReference type="NCBI Taxonomy" id="3051825"/>
    <lineage>
        <taxon>Bacteria</taxon>
        <taxon>Pseudomonadati</taxon>
        <taxon>Bacteroidota</taxon>
        <taxon>Cytophagia</taxon>
        <taxon>Cytophagales</taxon>
        <taxon>Splendidivirgaceae</taxon>
        <taxon>Agaribacillus</taxon>
    </lineage>
</organism>
<evidence type="ECO:0000313" key="3">
    <source>
        <dbReference type="Proteomes" id="UP001172083"/>
    </source>
</evidence>
<feature type="transmembrane region" description="Helical" evidence="1">
    <location>
        <begin position="64"/>
        <end position="81"/>
    </location>
</feature>
<proteinExistence type="predicted"/>
<sequence length="106" mass="11910">MIKSGFYKKKMFILPALFLVGLAGFVSAMARQDFSRFVEITLCITYPQELLTTDLGSNMPGSKLDFVLIYLSIVIVGYTLFRGLQCLIKPGEETGDHIKRKILNSK</sequence>
<name>A0ABT8LE61_9BACT</name>
<accession>A0ABT8LE61</accession>
<keyword evidence="1" id="KW-0812">Transmembrane</keyword>
<keyword evidence="1" id="KW-0472">Membrane</keyword>
<evidence type="ECO:0000313" key="2">
    <source>
        <dbReference type="EMBL" id="MDN5216064.1"/>
    </source>
</evidence>
<dbReference type="RefSeq" id="WP_346761398.1">
    <property type="nucleotide sequence ID" value="NZ_JAUJEB010000007.1"/>
</dbReference>
<dbReference type="Proteomes" id="UP001172083">
    <property type="component" value="Unassembled WGS sequence"/>
</dbReference>
<reference evidence="2" key="1">
    <citation type="submission" date="2023-06" db="EMBL/GenBank/DDBJ databases">
        <title>Genomic of Agaribacillus aureum.</title>
        <authorList>
            <person name="Wang G."/>
        </authorList>
    </citation>
    <scope>NUCLEOTIDE SEQUENCE</scope>
    <source>
        <strain evidence="2">BMA12</strain>
    </source>
</reference>
<protein>
    <submittedName>
        <fullName evidence="2">Uncharacterized protein</fullName>
    </submittedName>
</protein>
<keyword evidence="1" id="KW-1133">Transmembrane helix</keyword>
<keyword evidence="3" id="KW-1185">Reference proteome</keyword>
<dbReference type="EMBL" id="JAUJEB010000007">
    <property type="protein sequence ID" value="MDN5216064.1"/>
    <property type="molecule type" value="Genomic_DNA"/>
</dbReference>
<gene>
    <name evidence="2" type="ORF">QQ020_28555</name>
</gene>
<evidence type="ECO:0000256" key="1">
    <source>
        <dbReference type="SAM" id="Phobius"/>
    </source>
</evidence>